<gene>
    <name evidence="5" type="ORF">IFM89_029103</name>
</gene>
<keyword evidence="3" id="KW-0333">Golgi apparatus</keyword>
<evidence type="ECO:0000256" key="2">
    <source>
        <dbReference type="ARBA" id="ARBA00008986"/>
    </source>
</evidence>
<keyword evidence="6" id="KW-1185">Reference proteome</keyword>
<dbReference type="Pfam" id="PF03214">
    <property type="entry name" value="RGP"/>
    <property type="match status" value="1"/>
</dbReference>
<dbReference type="GO" id="GO:0033356">
    <property type="term" value="P:UDP-L-arabinose metabolic process"/>
    <property type="evidence" value="ECO:0007669"/>
    <property type="project" value="TreeGrafter"/>
</dbReference>
<organism evidence="5 6">
    <name type="scientific">Coptis chinensis</name>
    <dbReference type="NCBI Taxonomy" id="261450"/>
    <lineage>
        <taxon>Eukaryota</taxon>
        <taxon>Viridiplantae</taxon>
        <taxon>Streptophyta</taxon>
        <taxon>Embryophyta</taxon>
        <taxon>Tracheophyta</taxon>
        <taxon>Spermatophyta</taxon>
        <taxon>Magnoliopsida</taxon>
        <taxon>Ranunculales</taxon>
        <taxon>Ranunculaceae</taxon>
        <taxon>Coptidoideae</taxon>
        <taxon>Coptis</taxon>
    </lineage>
</organism>
<proteinExistence type="inferred from homology"/>
<evidence type="ECO:0000256" key="3">
    <source>
        <dbReference type="ARBA" id="ARBA00023034"/>
    </source>
</evidence>
<sequence length="133" mass="14846">MMPLSGTNVAFNREIIGPALFLGLRLVGEGKMRWETVEDVFPECVLRLCRPPRAGGKEWISMRVEEEGERNAIDRFEKGMGRVKLMEVVPFFQTARLSRSAVTAEDCVIEIAKMVKEQLGPSDGVFARAADAM</sequence>
<comment type="subcellular location">
    <subcellularLocation>
        <location evidence="1">Golgi apparatus</location>
    </subcellularLocation>
</comment>
<accession>A0A835M4Q0</accession>
<dbReference type="AlphaFoldDB" id="A0A835M4Q0"/>
<comment type="caution">
    <text evidence="5">The sequence shown here is derived from an EMBL/GenBank/DDBJ whole genome shotgun (WGS) entry which is preliminary data.</text>
</comment>
<reference evidence="5 6" key="1">
    <citation type="submission" date="2020-10" db="EMBL/GenBank/DDBJ databases">
        <title>The Coptis chinensis genome and diversification of protoberbering-type alkaloids.</title>
        <authorList>
            <person name="Wang B."/>
            <person name="Shu S."/>
            <person name="Song C."/>
            <person name="Liu Y."/>
        </authorList>
    </citation>
    <scope>NUCLEOTIDE SEQUENCE [LARGE SCALE GENOMIC DNA]</scope>
    <source>
        <strain evidence="5">HL-2020</strain>
        <tissue evidence="5">Leaf</tissue>
    </source>
</reference>
<dbReference type="PANTHER" id="PTHR31682">
    <property type="entry name" value="UDP-ARABINOSE MUTASE"/>
    <property type="match status" value="1"/>
</dbReference>
<evidence type="ECO:0000313" key="6">
    <source>
        <dbReference type="Proteomes" id="UP000631114"/>
    </source>
</evidence>
<dbReference type="GO" id="GO:0005794">
    <property type="term" value="C:Golgi apparatus"/>
    <property type="evidence" value="ECO:0007669"/>
    <property type="project" value="UniProtKB-SubCell"/>
</dbReference>
<comment type="similarity">
    <text evidence="2">Belongs to the RGP family.</text>
</comment>
<dbReference type="GO" id="GO:0009506">
    <property type="term" value="C:plasmodesma"/>
    <property type="evidence" value="ECO:0007669"/>
    <property type="project" value="TreeGrafter"/>
</dbReference>
<evidence type="ECO:0000313" key="5">
    <source>
        <dbReference type="EMBL" id="KAF9616327.1"/>
    </source>
</evidence>
<dbReference type="InterPro" id="IPR037595">
    <property type="entry name" value="RGP_fam"/>
</dbReference>
<keyword evidence="4" id="KW-0961">Cell wall biogenesis/degradation</keyword>
<dbReference type="GO" id="GO:0005829">
    <property type="term" value="C:cytosol"/>
    <property type="evidence" value="ECO:0007669"/>
    <property type="project" value="TreeGrafter"/>
</dbReference>
<evidence type="ECO:0000256" key="1">
    <source>
        <dbReference type="ARBA" id="ARBA00004555"/>
    </source>
</evidence>
<dbReference type="EMBL" id="JADFTS010000003">
    <property type="protein sequence ID" value="KAF9616327.1"/>
    <property type="molecule type" value="Genomic_DNA"/>
</dbReference>
<name>A0A835M4Q0_9MAGN</name>
<dbReference type="PANTHER" id="PTHR31682:SF4">
    <property type="entry name" value="UDP-ARABINOPYRANOSE MUTASE 5-RELATED"/>
    <property type="match status" value="1"/>
</dbReference>
<dbReference type="GO" id="GO:0052691">
    <property type="term" value="F:UDP-arabinopyranose mutase activity"/>
    <property type="evidence" value="ECO:0007669"/>
    <property type="project" value="TreeGrafter"/>
</dbReference>
<protein>
    <submittedName>
        <fullName evidence="5">Uncharacterized protein</fullName>
    </submittedName>
</protein>
<evidence type="ECO:0000256" key="4">
    <source>
        <dbReference type="ARBA" id="ARBA00023316"/>
    </source>
</evidence>
<dbReference type="OrthoDB" id="1126421at2759"/>
<dbReference type="GO" id="GO:0071555">
    <property type="term" value="P:cell wall organization"/>
    <property type="evidence" value="ECO:0007669"/>
    <property type="project" value="UniProtKB-KW"/>
</dbReference>
<dbReference type="Proteomes" id="UP000631114">
    <property type="component" value="Unassembled WGS sequence"/>
</dbReference>